<evidence type="ECO:0000313" key="2">
    <source>
        <dbReference type="EMBL" id="GFY00511.1"/>
    </source>
</evidence>
<accession>A0A8X6RUL7</accession>
<name>A0A8X6RUL7_TRICX</name>
<comment type="caution">
    <text evidence="2">The sequence shown here is derived from an EMBL/GenBank/DDBJ whole genome shotgun (WGS) entry which is preliminary data.</text>
</comment>
<protein>
    <recommendedName>
        <fullName evidence="4">DNA-directed DNA polymerase</fullName>
    </recommendedName>
</protein>
<dbReference type="PANTHER" id="PTHR31511">
    <property type="entry name" value="PROTEIN CBG23764"/>
    <property type="match status" value="1"/>
</dbReference>
<dbReference type="EMBL" id="BMAU01021221">
    <property type="protein sequence ID" value="GFY00511.1"/>
    <property type="molecule type" value="Genomic_DNA"/>
</dbReference>
<dbReference type="GO" id="GO:0071897">
    <property type="term" value="P:DNA biosynthetic process"/>
    <property type="evidence" value="ECO:0007669"/>
    <property type="project" value="UniProtKB-ARBA"/>
</dbReference>
<feature type="region of interest" description="Disordered" evidence="1">
    <location>
        <begin position="61"/>
        <end position="89"/>
    </location>
</feature>
<evidence type="ECO:0000313" key="3">
    <source>
        <dbReference type="Proteomes" id="UP000887159"/>
    </source>
</evidence>
<dbReference type="InterPro" id="IPR043502">
    <property type="entry name" value="DNA/RNA_pol_sf"/>
</dbReference>
<dbReference type="PANTHER" id="PTHR31511:SF12">
    <property type="entry name" value="RHO TERMINATION FACTOR N-TERMINAL DOMAIN-CONTAINING PROTEIN"/>
    <property type="match status" value="1"/>
</dbReference>
<keyword evidence="3" id="KW-1185">Reference proteome</keyword>
<sequence>MVFDGLEQIGLGTEHMALGVIVHCWDSGLRRQWVCSLNGLDETPLCERKLEKEAGKRKRVDLSVSSRKKKTQLSTSAENSTADPENIFLPPKENESAFQKAYKTFNLPNNDSSLGIKEFLLLRKEETIFIFRNELETYKALKVSKWVHCIYSKATDAGKMIKNVEFKTPNNDVLQGTNLARLYDDMSEKIVKESEDFEGRDSGWTLDEILRLEVRTNRYSPFRGSSSFIEVPKQIAETKAIINVINKKDSQCFMWSILAALYPNTSNPNKTSSYVPHLNKLNFDGISFPTPLNEVKNFSKMNDIGINIYSFEEDLKIFPLLISDIEYLFENFRKICMQTYKLDPCWYFTTPALSWDAMLLHTKVAIELFTDYDMLLFIEKGVRGGISQCCNRYAIANNRYMSNFNPDDEIKYLMYLDANNLYGYAMSKYLPLKDFVWSDNDLTEQDILNLSDESDVGYILEVDLEYPSDLHDKHSDFPLAPENKPPPNCKEPRLLTTLEPKTKYILHYSNLKLYLKLGLVLKKIHRVLKFFQSPWLKNYIDYNTKLRTKSVNDFQKDYYKLMNNSIFGKTMENVRRRVDIRLCSTEEQARKLIAKSNFNRRTIFSENLMAVHLKKTQIKFFKPIQVGMVILDISKVLMYSFHYEYMKHRYDSKVRLMYTDTDSFIYEIKTDDFYSDMKDDINLYDTSDYDENNIYNLPLVNKKVIGKMKDENKGNIMTEYVGLKSKMYAYKTNNKIEKRLKGIKKQTIKNKITFEDYKACLFNEKNKIC</sequence>
<dbReference type="Proteomes" id="UP000887159">
    <property type="component" value="Unassembled WGS sequence"/>
</dbReference>
<organism evidence="2 3">
    <name type="scientific">Trichonephila clavipes</name>
    <name type="common">Golden silk orbweaver</name>
    <name type="synonym">Nephila clavipes</name>
    <dbReference type="NCBI Taxonomy" id="2585209"/>
    <lineage>
        <taxon>Eukaryota</taxon>
        <taxon>Metazoa</taxon>
        <taxon>Ecdysozoa</taxon>
        <taxon>Arthropoda</taxon>
        <taxon>Chelicerata</taxon>
        <taxon>Arachnida</taxon>
        <taxon>Araneae</taxon>
        <taxon>Araneomorphae</taxon>
        <taxon>Entelegynae</taxon>
        <taxon>Araneoidea</taxon>
        <taxon>Nephilidae</taxon>
        <taxon>Trichonephila</taxon>
    </lineage>
</organism>
<evidence type="ECO:0000256" key="1">
    <source>
        <dbReference type="SAM" id="MobiDB-lite"/>
    </source>
</evidence>
<dbReference type="SUPFAM" id="SSF56672">
    <property type="entry name" value="DNA/RNA polymerases"/>
    <property type="match status" value="1"/>
</dbReference>
<reference evidence="2" key="1">
    <citation type="submission" date="2020-08" db="EMBL/GenBank/DDBJ databases">
        <title>Multicomponent nature underlies the extraordinary mechanical properties of spider dragline silk.</title>
        <authorList>
            <person name="Kono N."/>
            <person name="Nakamura H."/>
            <person name="Mori M."/>
            <person name="Yoshida Y."/>
            <person name="Ohtoshi R."/>
            <person name="Malay A.D."/>
            <person name="Moran D.A.P."/>
            <person name="Tomita M."/>
            <person name="Numata K."/>
            <person name="Arakawa K."/>
        </authorList>
    </citation>
    <scope>NUCLEOTIDE SEQUENCE</scope>
</reference>
<feature type="compositionally biased region" description="Polar residues" evidence="1">
    <location>
        <begin position="72"/>
        <end position="83"/>
    </location>
</feature>
<dbReference type="AlphaFoldDB" id="A0A8X6RUL7"/>
<gene>
    <name evidence="2" type="ORF">TNCV_2139081</name>
</gene>
<proteinExistence type="predicted"/>
<evidence type="ECO:0008006" key="4">
    <source>
        <dbReference type="Google" id="ProtNLM"/>
    </source>
</evidence>